<comment type="caution">
    <text evidence="5">The sequence shown here is derived from an EMBL/GenBank/DDBJ whole genome shotgun (WGS) entry which is preliminary data.</text>
</comment>
<dbReference type="Proteomes" id="UP000029867">
    <property type="component" value="Unassembled WGS sequence"/>
</dbReference>
<dbReference type="AlphaFoldDB" id="A0A099P5B3"/>
<dbReference type="Proteomes" id="UP000195871">
    <property type="component" value="Unassembled WGS sequence"/>
</dbReference>
<gene>
    <name evidence="6" type="ORF">CAS74_003085</name>
    <name evidence="5" type="ORF">JL09_g851</name>
</gene>
<dbReference type="Pfam" id="PF05721">
    <property type="entry name" value="PhyH"/>
    <property type="match status" value="1"/>
</dbReference>
<dbReference type="Gene3D" id="2.60.120.620">
    <property type="entry name" value="q2cbj1_9rhob like domain"/>
    <property type="match status" value="1"/>
</dbReference>
<evidence type="ECO:0000313" key="8">
    <source>
        <dbReference type="Proteomes" id="UP000195871"/>
    </source>
</evidence>
<evidence type="ECO:0008006" key="9">
    <source>
        <dbReference type="Google" id="ProtNLM"/>
    </source>
</evidence>
<dbReference type="VEuPathDB" id="FungiDB:C5L36_0E01730"/>
<dbReference type="EMBL" id="NHMM01000004">
    <property type="protein sequence ID" value="OUT22096.1"/>
    <property type="molecule type" value="Genomic_DNA"/>
</dbReference>
<evidence type="ECO:0000313" key="5">
    <source>
        <dbReference type="EMBL" id="KGK40135.1"/>
    </source>
</evidence>
<dbReference type="HOGENOM" id="CLU_048953_0_1_1"/>
<reference evidence="7" key="1">
    <citation type="journal article" date="2014" name="Microb. Cell Fact.">
        <title>Exploiting Issatchenkia orientalis SD108 for succinic acid production.</title>
        <authorList>
            <person name="Xiao H."/>
            <person name="Shao Z."/>
            <person name="Jiang Y."/>
            <person name="Dole S."/>
            <person name="Zhao H."/>
        </authorList>
    </citation>
    <scope>NUCLEOTIDE SEQUENCE [LARGE SCALE GENOMIC DNA]</scope>
    <source>
        <strain evidence="7">SD108</strain>
    </source>
</reference>
<protein>
    <recommendedName>
        <fullName evidence="9">Phytanoyl-CoA dioxygenase domain-containing protein 1</fullName>
    </recommendedName>
</protein>
<proteinExistence type="inferred from homology"/>
<dbReference type="EMBL" id="JQFK01000004">
    <property type="protein sequence ID" value="KGK40135.1"/>
    <property type="molecule type" value="Genomic_DNA"/>
</dbReference>
<dbReference type="PANTHER" id="PTHR20883">
    <property type="entry name" value="PHYTANOYL-COA DIOXYGENASE DOMAIN CONTAINING 1"/>
    <property type="match status" value="1"/>
</dbReference>
<comment type="cofactor">
    <cofactor evidence="1">
        <name>Fe cation</name>
        <dbReference type="ChEBI" id="CHEBI:24875"/>
    </cofactor>
</comment>
<dbReference type="PANTHER" id="PTHR20883:SF15">
    <property type="entry name" value="PHYTANOYL-COA DIOXYGENASE DOMAIN-CONTAINING PROTEIN 1"/>
    <property type="match status" value="1"/>
</dbReference>
<name>A0A099P5B3_PICKU</name>
<keyword evidence="3" id="KW-0479">Metal-binding</keyword>
<dbReference type="InterPro" id="IPR008775">
    <property type="entry name" value="Phytyl_CoA_dOase-like"/>
</dbReference>
<sequence>MPLTPPELKQFEQDGYLAIVNYLDKKTVADLNSEIKEMLTSANMGNHPMIKFTTGNDKDGHISDKYFFDSADKIHYFFEPDAIVEQNGEHKLLYPIEKSINKIGHGLHFLNPKFNKVTVNDDIASICRQLGFRDAKAIQSMCVIKQPHIGAEVPPHNDAEFLYTKPKTCVGFWFALEDCTLENGCLEFIPGSQHYPLQKRFVKDLKKGSGTKFAKLDNPDEDFVESKEYKEFKEKISDDSLYKKVTIPAGTLVLINGKVIHKSSKNKSDDSRNAYTFHVVDGTEEYDAYNWLQIPPAKPQGSQNFTRLYKNYE</sequence>
<keyword evidence="4" id="KW-0408">Iron</keyword>
<evidence type="ECO:0000313" key="7">
    <source>
        <dbReference type="Proteomes" id="UP000029867"/>
    </source>
</evidence>
<evidence type="ECO:0000256" key="2">
    <source>
        <dbReference type="ARBA" id="ARBA00005830"/>
    </source>
</evidence>
<evidence type="ECO:0000256" key="1">
    <source>
        <dbReference type="ARBA" id="ARBA00001962"/>
    </source>
</evidence>
<accession>A0A099P5B3</accession>
<evidence type="ECO:0000256" key="4">
    <source>
        <dbReference type="ARBA" id="ARBA00023004"/>
    </source>
</evidence>
<organism evidence="5 7">
    <name type="scientific">Pichia kudriavzevii</name>
    <name type="common">Yeast</name>
    <name type="synonym">Issatchenkia orientalis</name>
    <dbReference type="NCBI Taxonomy" id="4909"/>
    <lineage>
        <taxon>Eukaryota</taxon>
        <taxon>Fungi</taxon>
        <taxon>Dikarya</taxon>
        <taxon>Ascomycota</taxon>
        <taxon>Saccharomycotina</taxon>
        <taxon>Pichiomycetes</taxon>
        <taxon>Pichiales</taxon>
        <taxon>Pichiaceae</taxon>
        <taxon>Pichia</taxon>
    </lineage>
</organism>
<comment type="similarity">
    <text evidence="2">Belongs to the PhyH family.</text>
</comment>
<dbReference type="GO" id="GO:0046872">
    <property type="term" value="F:metal ion binding"/>
    <property type="evidence" value="ECO:0007669"/>
    <property type="project" value="UniProtKB-KW"/>
</dbReference>
<dbReference type="eggNOG" id="KOG3290">
    <property type="taxonomic scope" value="Eukaryota"/>
</dbReference>
<reference evidence="6 8" key="3">
    <citation type="submission" date="2017-05" db="EMBL/GenBank/DDBJ databases">
        <title>The Genome Sequence of Candida krusei Ckrusei653.</title>
        <authorList>
            <person name="Cuomo C."/>
            <person name="Forche A."/>
            <person name="Young S."/>
            <person name="Abouelleil A."/>
            <person name="Cao P."/>
            <person name="Chapman S."/>
            <person name="Cusick C."/>
            <person name="Shea T."/>
            <person name="Nusbaum C."/>
            <person name="Birren B."/>
        </authorList>
    </citation>
    <scope>NUCLEOTIDE SEQUENCE [LARGE SCALE GENOMIC DNA]</scope>
    <source>
        <strain evidence="6 8">Ckrusei653</strain>
    </source>
</reference>
<evidence type="ECO:0000313" key="6">
    <source>
        <dbReference type="EMBL" id="OUT22096.1"/>
    </source>
</evidence>
<evidence type="ECO:0000256" key="3">
    <source>
        <dbReference type="ARBA" id="ARBA00022723"/>
    </source>
</evidence>
<reference evidence="5" key="2">
    <citation type="submission" date="2014-08" db="EMBL/GenBank/DDBJ databases">
        <title>Exploiting Issatchenkia orientalis SD108 for Succinic Acid Production.</title>
        <authorList>
            <person name="Xiao H."/>
            <person name="Shao Z."/>
            <person name="Jiang Y."/>
            <person name="Dole S."/>
            <person name="Zhao H."/>
        </authorList>
    </citation>
    <scope>NUCLEOTIDE SEQUENCE [LARGE SCALE GENOMIC DNA]</scope>
    <source>
        <strain evidence="5">SD108</strain>
    </source>
</reference>
<dbReference type="SUPFAM" id="SSF51197">
    <property type="entry name" value="Clavaminate synthase-like"/>
    <property type="match status" value="1"/>
</dbReference>